<protein>
    <submittedName>
        <fullName evidence="1">Uncharacterized protein</fullName>
    </submittedName>
</protein>
<dbReference type="AlphaFoldDB" id="A0A2A6RPR1"/>
<dbReference type="EMBL" id="NQWI01000002">
    <property type="protein sequence ID" value="PDW04915.1"/>
    <property type="molecule type" value="Genomic_DNA"/>
</dbReference>
<evidence type="ECO:0000313" key="1">
    <source>
        <dbReference type="EMBL" id="PDW04915.1"/>
    </source>
</evidence>
<dbReference type="Proteomes" id="UP000220527">
    <property type="component" value="Unassembled WGS sequence"/>
</dbReference>
<comment type="caution">
    <text evidence="1">The sequence shown here is derived from an EMBL/GenBank/DDBJ whole genome shotgun (WGS) entry which is preliminary data.</text>
</comment>
<evidence type="ECO:0000313" key="2">
    <source>
        <dbReference type="Proteomes" id="UP000220527"/>
    </source>
</evidence>
<organism evidence="1 2">
    <name type="scientific">Candidatus Viridilinea mediisalina</name>
    <dbReference type="NCBI Taxonomy" id="2024553"/>
    <lineage>
        <taxon>Bacteria</taxon>
        <taxon>Bacillati</taxon>
        <taxon>Chloroflexota</taxon>
        <taxon>Chloroflexia</taxon>
        <taxon>Chloroflexales</taxon>
        <taxon>Chloroflexineae</taxon>
        <taxon>Oscillochloridaceae</taxon>
        <taxon>Candidatus Viridilinea</taxon>
    </lineage>
</organism>
<keyword evidence="2" id="KW-1185">Reference proteome</keyword>
<dbReference type="RefSeq" id="WP_097642153.1">
    <property type="nucleotide sequence ID" value="NZ_NQWI01000002.1"/>
</dbReference>
<dbReference type="OrthoDB" id="572688at2"/>
<reference evidence="2" key="1">
    <citation type="submission" date="2017-08" db="EMBL/GenBank/DDBJ databases">
        <authorList>
            <person name="Grouzdev D.S."/>
            <person name="Gaisin V.A."/>
            <person name="Rysina M.S."/>
            <person name="Gorlenko V.M."/>
        </authorList>
    </citation>
    <scope>NUCLEOTIDE SEQUENCE [LARGE SCALE GENOMIC DNA]</scope>
    <source>
        <strain evidence="2">Kir15-3F</strain>
    </source>
</reference>
<accession>A0A2A6RPR1</accession>
<gene>
    <name evidence="1" type="ORF">CJ255_00620</name>
</gene>
<proteinExistence type="predicted"/>
<sequence length="60" mass="7078">MIGKAEWNTETWKIKEFQIEEIQGFLDQAPDRVLSSLREQFGSHFDDIDDVDGFIYALRK</sequence>
<name>A0A2A6RPR1_9CHLR</name>